<keyword evidence="5" id="KW-0539">Nucleus</keyword>
<keyword evidence="2" id="KW-0862">Zinc</keyword>
<accession>A0A2J6SQD0</accession>
<dbReference type="SUPFAM" id="SSF57667">
    <property type="entry name" value="beta-beta-alpha zinc fingers"/>
    <property type="match status" value="1"/>
</dbReference>
<dbReference type="CDD" id="cd00067">
    <property type="entry name" value="GAL4"/>
    <property type="match status" value="1"/>
</dbReference>
<dbReference type="GO" id="GO:0000981">
    <property type="term" value="F:DNA-binding transcription factor activity, RNA polymerase II-specific"/>
    <property type="evidence" value="ECO:0007669"/>
    <property type="project" value="InterPro"/>
</dbReference>
<name>A0A2J6SQD0_9HELO</name>
<dbReference type="InterPro" id="IPR007219">
    <property type="entry name" value="XnlR_reg_dom"/>
</dbReference>
<evidence type="ECO:0000259" key="8">
    <source>
        <dbReference type="PROSITE" id="PS50048"/>
    </source>
</evidence>
<dbReference type="InterPro" id="IPR036864">
    <property type="entry name" value="Zn2-C6_fun-type_DNA-bd_sf"/>
</dbReference>
<keyword evidence="4" id="KW-0804">Transcription</keyword>
<dbReference type="Gene3D" id="4.10.240.10">
    <property type="entry name" value="Zn(2)-C6 fungal-type DNA-binding domain"/>
    <property type="match status" value="1"/>
</dbReference>
<keyword evidence="3" id="KW-0805">Transcription regulation</keyword>
<evidence type="ECO:0000259" key="9">
    <source>
        <dbReference type="PROSITE" id="PS50157"/>
    </source>
</evidence>
<dbReference type="GeneID" id="36579043"/>
<dbReference type="Pfam" id="PF04082">
    <property type="entry name" value="Fungal_trans"/>
    <property type="match status" value="1"/>
</dbReference>
<keyword evidence="11" id="KW-1185">Reference proteome</keyword>
<dbReference type="STRING" id="1095630.A0A2J6SQD0"/>
<dbReference type="PROSITE" id="PS00463">
    <property type="entry name" value="ZN2_CY6_FUNGAL_1"/>
    <property type="match status" value="1"/>
</dbReference>
<feature type="compositionally biased region" description="Polar residues" evidence="7">
    <location>
        <begin position="123"/>
        <end position="149"/>
    </location>
</feature>
<dbReference type="Proteomes" id="UP000235371">
    <property type="component" value="Unassembled WGS sequence"/>
</dbReference>
<dbReference type="EMBL" id="KZ613895">
    <property type="protein sequence ID" value="PMD52959.1"/>
    <property type="molecule type" value="Genomic_DNA"/>
</dbReference>
<evidence type="ECO:0008006" key="12">
    <source>
        <dbReference type="Google" id="ProtNLM"/>
    </source>
</evidence>
<evidence type="ECO:0000313" key="10">
    <source>
        <dbReference type="EMBL" id="PMD52959.1"/>
    </source>
</evidence>
<evidence type="ECO:0000256" key="7">
    <source>
        <dbReference type="SAM" id="MobiDB-lite"/>
    </source>
</evidence>
<evidence type="ECO:0000313" key="11">
    <source>
        <dbReference type="Proteomes" id="UP000235371"/>
    </source>
</evidence>
<keyword evidence="6" id="KW-0863">Zinc-finger</keyword>
<feature type="domain" description="C2H2-type" evidence="9">
    <location>
        <begin position="36"/>
        <end position="58"/>
    </location>
</feature>
<dbReference type="GO" id="GO:0003677">
    <property type="term" value="F:DNA binding"/>
    <property type="evidence" value="ECO:0007669"/>
    <property type="project" value="InterPro"/>
</dbReference>
<dbReference type="AlphaFoldDB" id="A0A2J6SQD0"/>
<dbReference type="OrthoDB" id="654211at2759"/>
<gene>
    <name evidence="10" type="ORF">K444DRAFT_194869</name>
</gene>
<dbReference type="SUPFAM" id="SSF57701">
    <property type="entry name" value="Zn2/Cys6 DNA-binding domain"/>
    <property type="match status" value="1"/>
</dbReference>
<dbReference type="PANTHER" id="PTHR47660">
    <property type="entry name" value="TRANSCRIPTION FACTOR WITH C2H2 AND ZN(2)-CYS(6) DNA BINDING DOMAIN (EUROFUNG)-RELATED-RELATED"/>
    <property type="match status" value="1"/>
</dbReference>
<dbReference type="InterPro" id="IPR001138">
    <property type="entry name" value="Zn2Cys6_DnaBD"/>
</dbReference>
<dbReference type="PROSITE" id="PS50157">
    <property type="entry name" value="ZINC_FINGER_C2H2_2"/>
    <property type="match status" value="2"/>
</dbReference>
<dbReference type="GO" id="GO:0008270">
    <property type="term" value="F:zinc ion binding"/>
    <property type="evidence" value="ECO:0007669"/>
    <property type="project" value="UniProtKB-KW"/>
</dbReference>
<dbReference type="GO" id="GO:0006351">
    <property type="term" value="P:DNA-templated transcription"/>
    <property type="evidence" value="ECO:0007669"/>
    <property type="project" value="InterPro"/>
</dbReference>
<feature type="domain" description="Zn(2)-C6 fungal-type" evidence="8">
    <location>
        <begin position="73"/>
        <end position="102"/>
    </location>
</feature>
<evidence type="ECO:0000256" key="3">
    <source>
        <dbReference type="ARBA" id="ARBA00023015"/>
    </source>
</evidence>
<keyword evidence="1" id="KW-0479">Metal-binding</keyword>
<dbReference type="Pfam" id="PF00172">
    <property type="entry name" value="Zn_clus"/>
    <property type="match status" value="1"/>
</dbReference>
<dbReference type="PROSITE" id="PS50048">
    <property type="entry name" value="ZN2_CY6_FUNGAL_2"/>
    <property type="match status" value="1"/>
</dbReference>
<dbReference type="SMART" id="SM00355">
    <property type="entry name" value="ZnF_C2H2"/>
    <property type="match status" value="2"/>
</dbReference>
<dbReference type="InParanoid" id="A0A2J6SQD0"/>
<evidence type="ECO:0000256" key="1">
    <source>
        <dbReference type="ARBA" id="ARBA00022723"/>
    </source>
</evidence>
<reference evidence="10 11" key="1">
    <citation type="submission" date="2016-04" db="EMBL/GenBank/DDBJ databases">
        <title>A degradative enzymes factory behind the ericoid mycorrhizal symbiosis.</title>
        <authorList>
            <consortium name="DOE Joint Genome Institute"/>
            <person name="Martino E."/>
            <person name="Morin E."/>
            <person name="Grelet G."/>
            <person name="Kuo A."/>
            <person name="Kohler A."/>
            <person name="Daghino S."/>
            <person name="Barry K."/>
            <person name="Choi C."/>
            <person name="Cichocki N."/>
            <person name="Clum A."/>
            <person name="Copeland A."/>
            <person name="Hainaut M."/>
            <person name="Haridas S."/>
            <person name="Labutti K."/>
            <person name="Lindquist E."/>
            <person name="Lipzen A."/>
            <person name="Khouja H.-R."/>
            <person name="Murat C."/>
            <person name="Ohm R."/>
            <person name="Olson A."/>
            <person name="Spatafora J."/>
            <person name="Veneault-Fourrey C."/>
            <person name="Henrissat B."/>
            <person name="Grigoriev I."/>
            <person name="Martin F."/>
            <person name="Perotto S."/>
        </authorList>
    </citation>
    <scope>NUCLEOTIDE SEQUENCE [LARGE SCALE GENOMIC DNA]</scope>
    <source>
        <strain evidence="10 11">E</strain>
    </source>
</reference>
<evidence type="ECO:0000256" key="5">
    <source>
        <dbReference type="ARBA" id="ARBA00023242"/>
    </source>
</evidence>
<feature type="region of interest" description="Disordered" evidence="7">
    <location>
        <begin position="105"/>
        <end position="165"/>
    </location>
</feature>
<dbReference type="InterPro" id="IPR013087">
    <property type="entry name" value="Znf_C2H2_type"/>
</dbReference>
<dbReference type="PANTHER" id="PTHR47660:SF2">
    <property type="entry name" value="TRANSCRIPTION FACTOR WITH C2H2 AND ZN(2)-CYS(6) DNA BINDING DOMAIN (EUROFUNG)"/>
    <property type="match status" value="1"/>
</dbReference>
<dbReference type="SMART" id="SM00066">
    <property type="entry name" value="GAL4"/>
    <property type="match status" value="1"/>
</dbReference>
<organism evidence="10 11">
    <name type="scientific">Hyaloscypha bicolor E</name>
    <dbReference type="NCBI Taxonomy" id="1095630"/>
    <lineage>
        <taxon>Eukaryota</taxon>
        <taxon>Fungi</taxon>
        <taxon>Dikarya</taxon>
        <taxon>Ascomycota</taxon>
        <taxon>Pezizomycotina</taxon>
        <taxon>Leotiomycetes</taxon>
        <taxon>Helotiales</taxon>
        <taxon>Hyaloscyphaceae</taxon>
        <taxon>Hyaloscypha</taxon>
        <taxon>Hyaloscypha bicolor</taxon>
    </lineage>
</organism>
<evidence type="ECO:0000256" key="4">
    <source>
        <dbReference type="ARBA" id="ARBA00023163"/>
    </source>
</evidence>
<sequence>MEHRQFRCQTTGCGRSFTRKEHLTRHERSHNAANLQTCHVCHRKFNRSDSLLRHLAKHGNVFKPNPSGRSKRACIVCHASKTKCDGNEKCSTCLKKGLECKYRTQDEVQRSASSVEPGDQMAWQGSTSSGSSAKEQEPSDASNANTEGLRNSARLPPGSSEPLMGVLADNSTQQALSLTSSSLFRAPNVNGLVDWSAVKNRNDSNDRNDSQVLDPELEVPLDTESEKYLELYYIHFHHRWPLIHRSSLEAETPVTIMLSSMIMIGAWLEGSREAKKRALDSHEKLVSGITSQLSKVTAKDKFQHSLSACLCQSALLNIVFGLYTGREAVLSRVMMLRNLLVAVLRDVGFFDPDTVWVDEKPGIFLPFKLVKINQRMRLSAYLFKIDTCLSLVRNQPAVLMPEELHYGLQQTYSLWNADGLPVWESRQANEPIFRCDKSLHSMIHESASDSVIFREYPILIEDIQFYICAIQPSIWKVSDHREYSRDCEISIVLQKDTQRRHLESLREILDRIANQNSDSAEFGQEQCLPFRHYFGYEDRSRPGWQNVVTARVKDLLFDTFMLYNMFSLHLYAEIGRITKLANDQSLDPLREASQRHCEAREQRQAHIKKWVETPTARQALCHAVAILHAHQNSSPDLQENRTIKKYTLDPMAYAALSVAALVVWAYSTFNKLGCEACFLGSRMHQLHVVELTDWTTSCPQLEREKETWLEMGAAFPVQLHGIELCECNADLLTNLFTIYLPPDWELANRIAPGLFHQKEIAQAS</sequence>
<proteinExistence type="predicted"/>
<dbReference type="RefSeq" id="XP_024729863.1">
    <property type="nucleotide sequence ID" value="XM_024870961.1"/>
</dbReference>
<dbReference type="Gene3D" id="3.30.160.60">
    <property type="entry name" value="Classic Zinc Finger"/>
    <property type="match status" value="1"/>
</dbReference>
<dbReference type="PROSITE" id="PS00028">
    <property type="entry name" value="ZINC_FINGER_C2H2_1"/>
    <property type="match status" value="2"/>
</dbReference>
<protein>
    <recommendedName>
        <fullName evidence="12">C2H2 type zinc finger domain protein</fullName>
    </recommendedName>
</protein>
<evidence type="ECO:0000256" key="2">
    <source>
        <dbReference type="ARBA" id="ARBA00022833"/>
    </source>
</evidence>
<dbReference type="Pfam" id="PF00096">
    <property type="entry name" value="zf-C2H2"/>
    <property type="match status" value="2"/>
</dbReference>
<feature type="domain" description="C2H2-type" evidence="9">
    <location>
        <begin position="6"/>
        <end position="35"/>
    </location>
</feature>
<evidence type="ECO:0000256" key="6">
    <source>
        <dbReference type="PROSITE-ProRule" id="PRU00042"/>
    </source>
</evidence>
<dbReference type="InterPro" id="IPR036236">
    <property type="entry name" value="Znf_C2H2_sf"/>
</dbReference>